<name>A0A9D3LMY6_ANGAN</name>
<keyword evidence="1" id="KW-0472">Membrane</keyword>
<dbReference type="Proteomes" id="UP001044222">
    <property type="component" value="Chromosome 17"/>
</dbReference>
<proteinExistence type="predicted"/>
<keyword evidence="3" id="KW-1185">Reference proteome</keyword>
<dbReference type="AlphaFoldDB" id="A0A9D3LMY6"/>
<evidence type="ECO:0000313" key="2">
    <source>
        <dbReference type="EMBL" id="KAG5832479.1"/>
    </source>
</evidence>
<comment type="caution">
    <text evidence="2">The sequence shown here is derived from an EMBL/GenBank/DDBJ whole genome shotgun (WGS) entry which is preliminary data.</text>
</comment>
<accession>A0A9D3LMY6</accession>
<protein>
    <submittedName>
        <fullName evidence="2">Uncharacterized protein</fullName>
    </submittedName>
</protein>
<evidence type="ECO:0000256" key="1">
    <source>
        <dbReference type="SAM" id="Phobius"/>
    </source>
</evidence>
<keyword evidence="1" id="KW-0812">Transmembrane</keyword>
<feature type="transmembrane region" description="Helical" evidence="1">
    <location>
        <begin position="52"/>
        <end position="73"/>
    </location>
</feature>
<sequence length="88" mass="9745">MHCQPGFEFDNLVKVCVGKEAKKPQQATEPPPVLRNSTQAPSLHASVVSPSVWISVVVVVNGTILALFLWFIIYRRQRRHAHAAGKSV</sequence>
<evidence type="ECO:0000313" key="3">
    <source>
        <dbReference type="Proteomes" id="UP001044222"/>
    </source>
</evidence>
<reference evidence="2" key="1">
    <citation type="submission" date="2021-01" db="EMBL/GenBank/DDBJ databases">
        <title>A chromosome-scale assembly of European eel, Anguilla anguilla.</title>
        <authorList>
            <person name="Henkel C."/>
            <person name="Jong-Raadsen S.A."/>
            <person name="Dufour S."/>
            <person name="Weltzien F.-A."/>
            <person name="Palstra A.P."/>
            <person name="Pelster B."/>
            <person name="Spaink H.P."/>
            <person name="Van Den Thillart G.E."/>
            <person name="Jansen H."/>
            <person name="Zahm M."/>
            <person name="Klopp C."/>
            <person name="Cedric C."/>
            <person name="Louis A."/>
            <person name="Berthelot C."/>
            <person name="Parey E."/>
            <person name="Roest Crollius H."/>
            <person name="Montfort J."/>
            <person name="Robinson-Rechavi M."/>
            <person name="Bucao C."/>
            <person name="Bouchez O."/>
            <person name="Gislard M."/>
            <person name="Lluch J."/>
            <person name="Milhes M."/>
            <person name="Lampietro C."/>
            <person name="Lopez Roques C."/>
            <person name="Donnadieu C."/>
            <person name="Braasch I."/>
            <person name="Desvignes T."/>
            <person name="Postlethwait J."/>
            <person name="Bobe J."/>
            <person name="Guiguen Y."/>
            <person name="Dirks R."/>
        </authorList>
    </citation>
    <scope>NUCLEOTIDE SEQUENCE</scope>
    <source>
        <strain evidence="2">Tag_6206</strain>
        <tissue evidence="2">Liver</tissue>
    </source>
</reference>
<organism evidence="2 3">
    <name type="scientific">Anguilla anguilla</name>
    <name type="common">European freshwater eel</name>
    <name type="synonym">Muraena anguilla</name>
    <dbReference type="NCBI Taxonomy" id="7936"/>
    <lineage>
        <taxon>Eukaryota</taxon>
        <taxon>Metazoa</taxon>
        <taxon>Chordata</taxon>
        <taxon>Craniata</taxon>
        <taxon>Vertebrata</taxon>
        <taxon>Euteleostomi</taxon>
        <taxon>Actinopterygii</taxon>
        <taxon>Neopterygii</taxon>
        <taxon>Teleostei</taxon>
        <taxon>Anguilliformes</taxon>
        <taxon>Anguillidae</taxon>
        <taxon>Anguilla</taxon>
    </lineage>
</organism>
<keyword evidence="1" id="KW-1133">Transmembrane helix</keyword>
<gene>
    <name evidence="2" type="ORF">ANANG_G00291600</name>
</gene>
<dbReference type="EMBL" id="JAFIRN010000017">
    <property type="protein sequence ID" value="KAG5832479.1"/>
    <property type="molecule type" value="Genomic_DNA"/>
</dbReference>